<evidence type="ECO:0000259" key="6">
    <source>
        <dbReference type="PROSITE" id="PS50089"/>
    </source>
</evidence>
<dbReference type="EMBL" id="LNZH02000197">
    <property type="protein sequence ID" value="OCB86990.1"/>
    <property type="molecule type" value="Genomic_DNA"/>
</dbReference>
<feature type="compositionally biased region" description="Low complexity" evidence="5">
    <location>
        <begin position="554"/>
        <end position="567"/>
    </location>
</feature>
<evidence type="ECO:0000256" key="2">
    <source>
        <dbReference type="ARBA" id="ARBA00022771"/>
    </source>
</evidence>
<accession>A0A9Q5HW67</accession>
<feature type="compositionally biased region" description="Gly residues" evidence="5">
    <location>
        <begin position="630"/>
        <end position="642"/>
    </location>
</feature>
<feature type="compositionally biased region" description="Low complexity" evidence="5">
    <location>
        <begin position="589"/>
        <end position="606"/>
    </location>
</feature>
<evidence type="ECO:0000256" key="5">
    <source>
        <dbReference type="SAM" id="MobiDB-lite"/>
    </source>
</evidence>
<feature type="compositionally biased region" description="Low complexity" evidence="5">
    <location>
        <begin position="453"/>
        <end position="473"/>
    </location>
</feature>
<feature type="region of interest" description="Disordered" evidence="5">
    <location>
        <begin position="435"/>
        <end position="530"/>
    </location>
</feature>
<keyword evidence="8" id="KW-1185">Reference proteome</keyword>
<evidence type="ECO:0000313" key="8">
    <source>
        <dbReference type="Proteomes" id="UP000757232"/>
    </source>
</evidence>
<organism evidence="7 8">
    <name type="scientific">Sanghuangporus baumii</name>
    <name type="common">Phellinus baumii</name>
    <dbReference type="NCBI Taxonomy" id="108892"/>
    <lineage>
        <taxon>Eukaryota</taxon>
        <taxon>Fungi</taxon>
        <taxon>Dikarya</taxon>
        <taxon>Basidiomycota</taxon>
        <taxon>Agaricomycotina</taxon>
        <taxon>Agaricomycetes</taxon>
        <taxon>Hymenochaetales</taxon>
        <taxon>Hymenochaetaceae</taxon>
        <taxon>Sanghuangporus</taxon>
    </lineage>
</organism>
<comment type="caution">
    <text evidence="7">The sequence shown here is derived from an EMBL/GenBank/DDBJ whole genome shotgun (WGS) entry which is preliminary data.</text>
</comment>
<name>A0A9Q5HW67_SANBA</name>
<feature type="compositionally biased region" description="Polar residues" evidence="5">
    <location>
        <begin position="485"/>
        <end position="509"/>
    </location>
</feature>
<dbReference type="Gene3D" id="3.30.40.10">
    <property type="entry name" value="Zinc/RING finger domain, C3HC4 (zinc finger)"/>
    <property type="match status" value="1"/>
</dbReference>
<keyword evidence="2 4" id="KW-0863">Zinc-finger</keyword>
<feature type="region of interest" description="Disordered" evidence="5">
    <location>
        <begin position="332"/>
        <end position="361"/>
    </location>
</feature>
<feature type="region of interest" description="Disordered" evidence="5">
    <location>
        <begin position="554"/>
        <end position="732"/>
    </location>
</feature>
<protein>
    <recommendedName>
        <fullName evidence="6">RING-type domain-containing protein</fullName>
    </recommendedName>
</protein>
<evidence type="ECO:0000256" key="4">
    <source>
        <dbReference type="PROSITE-ProRule" id="PRU00175"/>
    </source>
</evidence>
<keyword evidence="3" id="KW-0862">Zinc</keyword>
<feature type="region of interest" description="Disordered" evidence="5">
    <location>
        <begin position="127"/>
        <end position="154"/>
    </location>
</feature>
<dbReference type="SUPFAM" id="SSF57850">
    <property type="entry name" value="RING/U-box"/>
    <property type="match status" value="1"/>
</dbReference>
<feature type="compositionally biased region" description="Basic and acidic residues" evidence="5">
    <location>
        <begin position="332"/>
        <end position="342"/>
    </location>
</feature>
<dbReference type="OrthoDB" id="6105938at2759"/>
<dbReference type="CDD" id="cd16449">
    <property type="entry name" value="RING-HC"/>
    <property type="match status" value="1"/>
</dbReference>
<gene>
    <name evidence="7" type="ORF">A7U60_g5962</name>
</gene>
<feature type="region of interest" description="Disordered" evidence="5">
    <location>
        <begin position="378"/>
        <end position="410"/>
    </location>
</feature>
<evidence type="ECO:0000313" key="7">
    <source>
        <dbReference type="EMBL" id="OCB86990.1"/>
    </source>
</evidence>
<proteinExistence type="predicted"/>
<dbReference type="InterPro" id="IPR013083">
    <property type="entry name" value="Znf_RING/FYVE/PHD"/>
</dbReference>
<feature type="compositionally biased region" description="Polar residues" evidence="5">
    <location>
        <begin position="352"/>
        <end position="361"/>
    </location>
</feature>
<dbReference type="InterPro" id="IPR017907">
    <property type="entry name" value="Znf_RING_CS"/>
</dbReference>
<dbReference type="PROSITE" id="PS00518">
    <property type="entry name" value="ZF_RING_1"/>
    <property type="match status" value="1"/>
</dbReference>
<reference evidence="7" key="1">
    <citation type="submission" date="2016-06" db="EMBL/GenBank/DDBJ databases">
        <title>Draft Genome sequence of the fungus Inonotus baumii.</title>
        <authorList>
            <person name="Zhu H."/>
            <person name="Lin W."/>
        </authorList>
    </citation>
    <scope>NUCLEOTIDE SEQUENCE</scope>
    <source>
        <strain evidence="7">821</strain>
    </source>
</reference>
<feature type="compositionally biased region" description="Polar residues" evidence="5">
    <location>
        <begin position="611"/>
        <end position="622"/>
    </location>
</feature>
<evidence type="ECO:0000256" key="3">
    <source>
        <dbReference type="ARBA" id="ARBA00022833"/>
    </source>
</evidence>
<feature type="domain" description="RING-type" evidence="6">
    <location>
        <begin position="10"/>
        <end position="56"/>
    </location>
</feature>
<keyword evidence="1" id="KW-0479">Metal-binding</keyword>
<dbReference type="AlphaFoldDB" id="A0A9Q5HW67"/>
<dbReference type="GO" id="GO:0008270">
    <property type="term" value="F:zinc ion binding"/>
    <property type="evidence" value="ECO:0007669"/>
    <property type="project" value="UniProtKB-KW"/>
</dbReference>
<dbReference type="Proteomes" id="UP000757232">
    <property type="component" value="Unassembled WGS sequence"/>
</dbReference>
<feature type="compositionally biased region" description="Basic and acidic residues" evidence="5">
    <location>
        <begin position="685"/>
        <end position="715"/>
    </location>
</feature>
<feature type="compositionally biased region" description="Gly residues" evidence="5">
    <location>
        <begin position="441"/>
        <end position="452"/>
    </location>
</feature>
<dbReference type="InterPro" id="IPR001841">
    <property type="entry name" value="Znf_RING"/>
</dbReference>
<sequence>MLTLNADSVCDVCAEEYGPFNLPRCIPCGHVLCATCAETIIEKTSPRLAPLCPFCREGFSRDGVRVIRIDFSGSSGGGSSSGMNGIGSYGGGGGDGLGDMETCINGGAYSGPGGMDDETVLYDVRQSRSPIHSSRPSRDPSRAASPERAPHQQHQQNGIFTAINEDHHGLPGGFDVNAHKERARELEKKVAKVATKRCSAQEVQALQRELGDWLQADKMLGPNGLSSSDKQVLSFSRNKFSSAYTHAFATCYPQQHAAIHLSHLLLRAILMNHLAHSEASRVSKGAEAQLRARIADGELVREKLDEDLRRTKTLLLAKTHEVQALRTELGRVKGEESAEHGHSHAHGAVTPTRRQSLSAPTSPDGYFSYGYASTGISTASTAVPPSSRSNPASGTNSPSSSGRTTPTAGLALNSTSLMPMCGQFPPIGMTLSMSGAMGSMNGPGPGGGGERGGFMTTSGGTSSASAAASSSAARTFAISNPPARPQSTAPTRPGTSSASSTPARPQSTAPHGRGAPASPTSTSRYGGHARSASMIHRSATVVPGLSSSSASASAAASNVPAASTASAIPSRERDRRSMTPTPAPIHQRSASVAPGALSSSSASSAARGLTRSMTPNLSSSRSNAKDGTGQQMGNGSSAGGANYGVASGIPPVPPLPSSGLSGLSRPPVPPKPRTLSQSPSQGRGVVDDRDGYSTEKESSKRGEKEKKERKMHERWLPSALMDRMTRPATSLG</sequence>
<dbReference type="SMART" id="SM00184">
    <property type="entry name" value="RING"/>
    <property type="match status" value="1"/>
</dbReference>
<evidence type="ECO:0000256" key="1">
    <source>
        <dbReference type="ARBA" id="ARBA00022723"/>
    </source>
</evidence>
<dbReference type="PROSITE" id="PS50089">
    <property type="entry name" value="ZF_RING_2"/>
    <property type="match status" value="1"/>
</dbReference>